<protein>
    <submittedName>
        <fullName evidence="2">CAP domain-containing protein</fullName>
    </submittedName>
</protein>
<dbReference type="Gene3D" id="3.40.33.10">
    <property type="entry name" value="CAP"/>
    <property type="match status" value="1"/>
</dbReference>
<name>A0ABV6CIF7_9RHOB</name>
<evidence type="ECO:0000259" key="1">
    <source>
        <dbReference type="Pfam" id="PF00188"/>
    </source>
</evidence>
<dbReference type="RefSeq" id="WP_265507614.1">
    <property type="nucleotide sequence ID" value="NZ_JAOTBE010000037.1"/>
</dbReference>
<dbReference type="InterPro" id="IPR035940">
    <property type="entry name" value="CAP_sf"/>
</dbReference>
<evidence type="ECO:0000313" key="2">
    <source>
        <dbReference type="EMBL" id="MFC0200477.1"/>
    </source>
</evidence>
<dbReference type="InterPro" id="IPR014044">
    <property type="entry name" value="CAP_dom"/>
</dbReference>
<gene>
    <name evidence="2" type="ORF">ACFFIZ_09135</name>
</gene>
<dbReference type="PROSITE" id="PS51257">
    <property type="entry name" value="PROKAR_LIPOPROTEIN"/>
    <property type="match status" value="1"/>
</dbReference>
<keyword evidence="3" id="KW-1185">Reference proteome</keyword>
<comment type="caution">
    <text evidence="2">The sequence shown here is derived from an EMBL/GenBank/DDBJ whole genome shotgun (WGS) entry which is preliminary data.</text>
</comment>
<dbReference type="Pfam" id="PF00188">
    <property type="entry name" value="CAP"/>
    <property type="match status" value="1"/>
</dbReference>
<dbReference type="SUPFAM" id="SSF55797">
    <property type="entry name" value="PR-1-like"/>
    <property type="match status" value="1"/>
</dbReference>
<dbReference type="Proteomes" id="UP001589795">
    <property type="component" value="Unassembled WGS sequence"/>
</dbReference>
<reference evidence="2 3" key="1">
    <citation type="submission" date="2024-09" db="EMBL/GenBank/DDBJ databases">
        <authorList>
            <person name="Sun Q."/>
            <person name="Mori K."/>
        </authorList>
    </citation>
    <scope>NUCLEOTIDE SEQUENCE [LARGE SCALE GENOMIC DNA]</scope>
    <source>
        <strain evidence="2 3">CCM 7904</strain>
    </source>
</reference>
<dbReference type="PANTHER" id="PTHR31157:SF1">
    <property type="entry name" value="SCP DOMAIN-CONTAINING PROTEIN"/>
    <property type="match status" value="1"/>
</dbReference>
<accession>A0ABV6CIF7</accession>
<organism evidence="2 3">
    <name type="scientific">Paracoccus rhizosphaerae</name>
    <dbReference type="NCBI Taxonomy" id="1133347"/>
    <lineage>
        <taxon>Bacteria</taxon>
        <taxon>Pseudomonadati</taxon>
        <taxon>Pseudomonadota</taxon>
        <taxon>Alphaproteobacteria</taxon>
        <taxon>Rhodobacterales</taxon>
        <taxon>Paracoccaceae</taxon>
        <taxon>Paracoccus</taxon>
    </lineage>
</organism>
<sequence>MFRPLLVLGSSLVIAACQPQIPEPTAPIPEDGLAAMCSGVPEAGARLNQLVNGARLAEAKPALEISEDLNTIALSHACDMAMMQQADVAGSNGSNVVDRARAVGYPTCGVVQLVNVGTTPDGAVASWLIPGPQREQLLGQLSYEVGSGVARGPDGRLWLSTVMGNDCPGVLQ</sequence>
<dbReference type="EMBL" id="JBHLWQ010000080">
    <property type="protein sequence ID" value="MFC0200477.1"/>
    <property type="molecule type" value="Genomic_DNA"/>
</dbReference>
<proteinExistence type="predicted"/>
<dbReference type="PANTHER" id="PTHR31157">
    <property type="entry name" value="SCP DOMAIN-CONTAINING PROTEIN"/>
    <property type="match status" value="1"/>
</dbReference>
<feature type="domain" description="SCP" evidence="1">
    <location>
        <begin position="50"/>
        <end position="157"/>
    </location>
</feature>
<evidence type="ECO:0000313" key="3">
    <source>
        <dbReference type="Proteomes" id="UP001589795"/>
    </source>
</evidence>
<dbReference type="CDD" id="cd05379">
    <property type="entry name" value="CAP_bacterial"/>
    <property type="match status" value="1"/>
</dbReference>